<organism evidence="1 2">
    <name type="scientific">Burkholderia pyrrocinia</name>
    <name type="common">Pseudomonas pyrrocinia</name>
    <dbReference type="NCBI Taxonomy" id="60550"/>
    <lineage>
        <taxon>Bacteria</taxon>
        <taxon>Pseudomonadati</taxon>
        <taxon>Pseudomonadota</taxon>
        <taxon>Betaproteobacteria</taxon>
        <taxon>Burkholderiales</taxon>
        <taxon>Burkholderiaceae</taxon>
        <taxon>Burkholderia</taxon>
        <taxon>Burkholderia cepacia complex</taxon>
    </lineage>
</organism>
<dbReference type="RefSeq" id="WP_342311480.1">
    <property type="nucleotide sequence ID" value="NZ_CP150850.1"/>
</dbReference>
<evidence type="ECO:0000313" key="1">
    <source>
        <dbReference type="EMBL" id="WZW57988.1"/>
    </source>
</evidence>
<protein>
    <recommendedName>
        <fullName evidence="3">DUF2274 domain-containing protein</fullName>
    </recommendedName>
</protein>
<name>A0ABZ3BXA5_BURPY</name>
<proteinExistence type="predicted"/>
<evidence type="ECO:0008006" key="3">
    <source>
        <dbReference type="Google" id="ProtNLM"/>
    </source>
</evidence>
<sequence>MSTTPAPDPRDALPVRDGTSLIAYLHILRKAHAALVGHDNAHLRFSEIVTRGQARQYIEELMPALLQARAEHRRRRHGGKHR</sequence>
<evidence type="ECO:0000313" key="2">
    <source>
        <dbReference type="Proteomes" id="UP001484179"/>
    </source>
</evidence>
<keyword evidence="2" id="KW-1185">Reference proteome</keyword>
<dbReference type="EMBL" id="CP150850">
    <property type="protein sequence ID" value="WZW57988.1"/>
    <property type="molecule type" value="Genomic_DNA"/>
</dbReference>
<reference evidence="1 2" key="1">
    <citation type="submission" date="2024-04" db="EMBL/GenBank/DDBJ databases">
        <title>Biological Control Activity of Plant Growth Promoting Rhizobacteria Burkholderia pyrrocinia BX1 against Tobacco black shank Introduction Tobacco black shank (TBS) caused by the oomycete Phytophthora. nicotianae (P. nicotianae) has become a destructive soil.</title>
        <authorList>
            <person name="Liu X."/>
            <person name="Shu C."/>
        </authorList>
    </citation>
    <scope>NUCLEOTIDE SEQUENCE [LARGE SCALE GENOMIC DNA]</scope>
    <source>
        <strain evidence="1 2">BX1</strain>
    </source>
</reference>
<accession>A0ABZ3BXA5</accession>
<dbReference type="Proteomes" id="UP001484179">
    <property type="component" value="Chromosome 2"/>
</dbReference>
<gene>
    <name evidence="1" type="ORF">WN985_21335</name>
</gene>